<dbReference type="EMBL" id="UYSL01021423">
    <property type="protein sequence ID" value="VDL78204.1"/>
    <property type="molecule type" value="Genomic_DNA"/>
</dbReference>
<gene>
    <name evidence="2" type="ORF">NBR_LOCUS14615</name>
</gene>
<evidence type="ECO:0000313" key="4">
    <source>
        <dbReference type="WBParaSite" id="NBR_0001461401-mRNA-1"/>
    </source>
</evidence>
<feature type="compositionally biased region" description="Polar residues" evidence="1">
    <location>
        <begin position="73"/>
        <end position="85"/>
    </location>
</feature>
<dbReference type="AlphaFoldDB" id="A0A0N4YDC7"/>
<accession>A0A0N4YDC7</accession>
<organism evidence="4">
    <name type="scientific">Nippostrongylus brasiliensis</name>
    <name type="common">Rat hookworm</name>
    <dbReference type="NCBI Taxonomy" id="27835"/>
    <lineage>
        <taxon>Eukaryota</taxon>
        <taxon>Metazoa</taxon>
        <taxon>Ecdysozoa</taxon>
        <taxon>Nematoda</taxon>
        <taxon>Chromadorea</taxon>
        <taxon>Rhabditida</taxon>
        <taxon>Rhabditina</taxon>
        <taxon>Rhabditomorpha</taxon>
        <taxon>Strongyloidea</taxon>
        <taxon>Heligmosomidae</taxon>
        <taxon>Nippostrongylus</taxon>
    </lineage>
</organism>
<feature type="region of interest" description="Disordered" evidence="1">
    <location>
        <begin position="1"/>
        <end position="107"/>
    </location>
</feature>
<evidence type="ECO:0000313" key="2">
    <source>
        <dbReference type="EMBL" id="VDL78204.1"/>
    </source>
</evidence>
<protein>
    <submittedName>
        <fullName evidence="4">RNA-binding protein FUS</fullName>
    </submittedName>
</protein>
<proteinExistence type="predicted"/>
<keyword evidence="3" id="KW-1185">Reference proteome</keyword>
<reference evidence="4" key="1">
    <citation type="submission" date="2017-02" db="UniProtKB">
        <authorList>
            <consortium name="WormBaseParasite"/>
        </authorList>
    </citation>
    <scope>IDENTIFICATION</scope>
</reference>
<name>A0A0N4YDC7_NIPBR</name>
<feature type="compositionally biased region" description="Low complexity" evidence="1">
    <location>
        <begin position="53"/>
        <end position="72"/>
    </location>
</feature>
<evidence type="ECO:0000313" key="3">
    <source>
        <dbReference type="Proteomes" id="UP000271162"/>
    </source>
</evidence>
<feature type="compositionally biased region" description="Polar residues" evidence="1">
    <location>
        <begin position="93"/>
        <end position="107"/>
    </location>
</feature>
<evidence type="ECO:0000256" key="1">
    <source>
        <dbReference type="SAM" id="MobiDB-lite"/>
    </source>
</evidence>
<sequence length="347" mass="37469">MSSMQNGQNYEPIYSSPGSEDYGDQQGYNTMSQNSFGQQQESSGYPSGEYYPQQQAYGNSGSQSYGQYQGYSTSDVQNFGQQQGYSGDGAQGYDNNGWSQTVSPQTSSPRITYRFVESSNSQNGGQAVSSMQNSNDFSGYYSQNGARAVPVTADNDYQGVSYGTSNQQGLNHYQAGSETNYNGYETEAYPSYQASSGTHPLYGNGNTYSNQMYGGGDPTTTTNWQGYGSTSQQQNISPASTYGYLGQNTQTSGPTSYEYYKPTTSMNVGYNSADYQAGGYSQGQSSSGTDYNNLYDMSSRYQYSITPKDYSRNVGYGSSSASAGAKVTPTLTNNVVVVDDGYKKKAA</sequence>
<feature type="compositionally biased region" description="Polar residues" evidence="1">
    <location>
        <begin position="26"/>
        <end position="45"/>
    </location>
</feature>
<reference evidence="2 3" key="2">
    <citation type="submission" date="2018-11" db="EMBL/GenBank/DDBJ databases">
        <authorList>
            <consortium name="Pathogen Informatics"/>
        </authorList>
    </citation>
    <scope>NUCLEOTIDE SEQUENCE [LARGE SCALE GENOMIC DNA]</scope>
</reference>
<dbReference type="Proteomes" id="UP000271162">
    <property type="component" value="Unassembled WGS sequence"/>
</dbReference>
<dbReference type="WBParaSite" id="NBR_0001461401-mRNA-1">
    <property type="protein sequence ID" value="NBR_0001461401-mRNA-1"/>
    <property type="gene ID" value="NBR_0001461401"/>
</dbReference>